<dbReference type="EMBL" id="JAWDJW010000810">
    <property type="protein sequence ID" value="KAK3079984.1"/>
    <property type="molecule type" value="Genomic_DNA"/>
</dbReference>
<protein>
    <submittedName>
        <fullName evidence="1">Uncharacterized protein</fullName>
    </submittedName>
</protein>
<evidence type="ECO:0000313" key="1">
    <source>
        <dbReference type="EMBL" id="KAK3079984.1"/>
    </source>
</evidence>
<comment type="caution">
    <text evidence="1">The sequence shown here is derived from an EMBL/GenBank/DDBJ whole genome shotgun (WGS) entry which is preliminary data.</text>
</comment>
<gene>
    <name evidence="1" type="ORF">LTS18_003441</name>
</gene>
<feature type="non-terminal residue" evidence="1">
    <location>
        <position position="59"/>
    </location>
</feature>
<proteinExistence type="predicted"/>
<sequence length="59" mass="6354">MTLLSPPLFSTFSTSSNSSSSSTSPTSPKPWQYQSESDDKNKSEAVLNEPTPDANKTQS</sequence>
<organism evidence="1 2">
    <name type="scientific">Coniosporium uncinatum</name>
    <dbReference type="NCBI Taxonomy" id="93489"/>
    <lineage>
        <taxon>Eukaryota</taxon>
        <taxon>Fungi</taxon>
        <taxon>Dikarya</taxon>
        <taxon>Ascomycota</taxon>
        <taxon>Pezizomycotina</taxon>
        <taxon>Dothideomycetes</taxon>
        <taxon>Dothideomycetes incertae sedis</taxon>
        <taxon>Coniosporium</taxon>
    </lineage>
</organism>
<reference evidence="1" key="1">
    <citation type="submission" date="2024-09" db="EMBL/GenBank/DDBJ databases">
        <title>Black Yeasts Isolated from many extreme environments.</title>
        <authorList>
            <person name="Coleine C."/>
            <person name="Stajich J.E."/>
            <person name="Selbmann L."/>
        </authorList>
    </citation>
    <scope>NUCLEOTIDE SEQUENCE</scope>
    <source>
        <strain evidence="1">CCFEE 5737</strain>
    </source>
</reference>
<evidence type="ECO:0000313" key="2">
    <source>
        <dbReference type="Proteomes" id="UP001186974"/>
    </source>
</evidence>
<name>A0ACC3DTC1_9PEZI</name>
<accession>A0ACC3DTC1</accession>
<keyword evidence="2" id="KW-1185">Reference proteome</keyword>
<dbReference type="Proteomes" id="UP001186974">
    <property type="component" value="Unassembled WGS sequence"/>
</dbReference>